<dbReference type="SUPFAM" id="SSF50118">
    <property type="entry name" value="Cell growth inhibitor/plasmid maintenance toxic component"/>
    <property type="match status" value="1"/>
</dbReference>
<dbReference type="GO" id="GO:0004521">
    <property type="term" value="F:RNA endonuclease activity"/>
    <property type="evidence" value="ECO:0007669"/>
    <property type="project" value="TreeGrafter"/>
</dbReference>
<name>A0A0B5B089_9BACL</name>
<dbReference type="GO" id="GO:0016075">
    <property type="term" value="P:rRNA catabolic process"/>
    <property type="evidence" value="ECO:0007669"/>
    <property type="project" value="TreeGrafter"/>
</dbReference>
<dbReference type="AlphaFoldDB" id="A0A0B5B089"/>
<reference evidence="4 5" key="1">
    <citation type="submission" date="2014-08" db="EMBL/GenBank/DDBJ databases">
        <title>Complete genome of a marine bacteria Jeotgalibacillus malaysiensis.</title>
        <authorList>
            <person name="Yaakop A.S."/>
            <person name="Chan K.-G."/>
            <person name="Goh K.M."/>
        </authorList>
    </citation>
    <scope>NUCLEOTIDE SEQUENCE [LARGE SCALE GENOMIC DNA]</scope>
    <source>
        <strain evidence="4 5">D5</strain>
        <plasmid evidence="5">Plasmid</plasmid>
    </source>
</reference>
<dbReference type="PANTHER" id="PTHR33988">
    <property type="entry name" value="ENDORIBONUCLEASE MAZF-RELATED"/>
    <property type="match status" value="1"/>
</dbReference>
<dbReference type="BioCyc" id="JESP1508404:G14D9-13610-MONOMER"/>
<dbReference type="OrthoDB" id="9808744at2"/>
<dbReference type="HOGENOM" id="CLU_1413488_0_0_9"/>
<dbReference type="EMBL" id="CP009417">
    <property type="protein sequence ID" value="AJD93604.1"/>
    <property type="molecule type" value="Genomic_DNA"/>
</dbReference>
<keyword evidence="2" id="KW-1277">Toxin-antitoxin system</keyword>
<keyword evidence="5" id="KW-1185">Reference proteome</keyword>
<dbReference type="GO" id="GO:0006402">
    <property type="term" value="P:mRNA catabolic process"/>
    <property type="evidence" value="ECO:0007669"/>
    <property type="project" value="TreeGrafter"/>
</dbReference>
<dbReference type="GO" id="GO:0003677">
    <property type="term" value="F:DNA binding"/>
    <property type="evidence" value="ECO:0007669"/>
    <property type="project" value="InterPro"/>
</dbReference>
<evidence type="ECO:0000256" key="1">
    <source>
        <dbReference type="ARBA" id="ARBA00007521"/>
    </source>
</evidence>
<protein>
    <recommendedName>
        <fullName evidence="6">Growth inhibitor PemK</fullName>
    </recommendedName>
</protein>
<sequence length="192" mass="22165">MENNKVNMRKTPTESEYQLWVQKMTKYAKKEKSMMEFPKRGDIWTLDFGQGVGSEMRGTRPVVVLSSSLTNEKTNTLLVLPITKHSGTEESERNTDFIFHLPLTPDLLKWGGDKVEGVVKTETIYTKSRGRIGKRIGRLNDEGINKVSELVSRVLHVREPISPDDDMKKMVEKAERRREAKQTRLPYKKNEL</sequence>
<geneLocation type="plasmid" evidence="5"/>
<dbReference type="InterPro" id="IPR011067">
    <property type="entry name" value="Plasmid_toxin/cell-grow_inhib"/>
</dbReference>
<dbReference type="Gene3D" id="2.30.30.110">
    <property type="match status" value="1"/>
</dbReference>
<comment type="similarity">
    <text evidence="1">Belongs to the PemK/MazF family.</text>
</comment>
<accession>A0A0B5B089</accession>
<dbReference type="KEGG" id="jeo:JMA_42870"/>
<dbReference type="Proteomes" id="UP000031449">
    <property type="component" value="Plasmid unnamed"/>
</dbReference>
<keyword evidence="4" id="KW-0614">Plasmid</keyword>
<evidence type="ECO:0000313" key="4">
    <source>
        <dbReference type="EMBL" id="AJD93604.1"/>
    </source>
</evidence>
<organism evidence="4 5">
    <name type="scientific">Jeotgalibacillus malaysiensis</name>
    <dbReference type="NCBI Taxonomy" id="1508404"/>
    <lineage>
        <taxon>Bacteria</taxon>
        <taxon>Bacillati</taxon>
        <taxon>Bacillota</taxon>
        <taxon>Bacilli</taxon>
        <taxon>Bacillales</taxon>
        <taxon>Caryophanaceae</taxon>
        <taxon>Jeotgalibacillus</taxon>
    </lineage>
</organism>
<proteinExistence type="inferred from homology"/>
<feature type="region of interest" description="Disordered" evidence="3">
    <location>
        <begin position="161"/>
        <end position="192"/>
    </location>
</feature>
<gene>
    <name evidence="4" type="ORF">JMA_42870</name>
</gene>
<dbReference type="InterPro" id="IPR003477">
    <property type="entry name" value="PemK-like"/>
</dbReference>
<evidence type="ECO:0000256" key="3">
    <source>
        <dbReference type="SAM" id="MobiDB-lite"/>
    </source>
</evidence>
<evidence type="ECO:0000313" key="5">
    <source>
        <dbReference type="Proteomes" id="UP000031449"/>
    </source>
</evidence>
<dbReference type="Pfam" id="PF02452">
    <property type="entry name" value="PemK_toxin"/>
    <property type="match status" value="1"/>
</dbReference>
<evidence type="ECO:0008006" key="6">
    <source>
        <dbReference type="Google" id="ProtNLM"/>
    </source>
</evidence>
<evidence type="ECO:0000256" key="2">
    <source>
        <dbReference type="ARBA" id="ARBA00022649"/>
    </source>
</evidence>
<dbReference type="PANTHER" id="PTHR33988:SF2">
    <property type="entry name" value="ENDORIBONUCLEASE MAZF"/>
    <property type="match status" value="1"/>
</dbReference>